<evidence type="ECO:0000259" key="2">
    <source>
        <dbReference type="Pfam" id="PF00496"/>
    </source>
</evidence>
<organism evidence="3 4">
    <name type="scientific">Brevibacterium casei</name>
    <dbReference type="NCBI Taxonomy" id="33889"/>
    <lineage>
        <taxon>Bacteria</taxon>
        <taxon>Bacillati</taxon>
        <taxon>Actinomycetota</taxon>
        <taxon>Actinomycetes</taxon>
        <taxon>Micrococcales</taxon>
        <taxon>Brevibacteriaceae</taxon>
        <taxon>Brevibacterium</taxon>
    </lineage>
</organism>
<dbReference type="GO" id="GO:0043190">
    <property type="term" value="C:ATP-binding cassette (ABC) transporter complex"/>
    <property type="evidence" value="ECO:0007669"/>
    <property type="project" value="InterPro"/>
</dbReference>
<gene>
    <name evidence="3" type="ORF">I6G59_10975</name>
</gene>
<reference evidence="3 4" key="1">
    <citation type="submission" date="2020-12" db="EMBL/GenBank/DDBJ databases">
        <title>FDA dAtabase for Regulatory Grade micrObial Sequences (FDA-ARGOS): Supporting development and validation of Infectious Disease Dx tests.</title>
        <authorList>
            <person name="Sproer C."/>
            <person name="Gronow S."/>
            <person name="Severitt S."/>
            <person name="Schroder I."/>
            <person name="Tallon L."/>
            <person name="Sadzewicz L."/>
            <person name="Zhao X."/>
            <person name="Boylan J."/>
            <person name="Ott S."/>
            <person name="Bowen H."/>
            <person name="Vavikolanu K."/>
            <person name="Mehta A."/>
            <person name="Aluvathingal J."/>
            <person name="Nadendla S."/>
            <person name="Lowell S."/>
            <person name="Myers T."/>
            <person name="Yan Y."/>
            <person name="Sichtig H."/>
        </authorList>
    </citation>
    <scope>NUCLEOTIDE SEQUENCE [LARGE SCALE GENOMIC DNA]</scope>
    <source>
        <strain evidence="3 4">FDAARGOS_902</strain>
    </source>
</reference>
<dbReference type="PIRSF" id="PIRSF002741">
    <property type="entry name" value="MppA"/>
    <property type="match status" value="1"/>
</dbReference>
<dbReference type="EMBL" id="CP065682">
    <property type="protein sequence ID" value="QPS32537.1"/>
    <property type="molecule type" value="Genomic_DNA"/>
</dbReference>
<dbReference type="RefSeq" id="WP_197931755.1">
    <property type="nucleotide sequence ID" value="NZ_CP065682.1"/>
</dbReference>
<feature type="signal peptide" evidence="1">
    <location>
        <begin position="1"/>
        <end position="21"/>
    </location>
</feature>
<dbReference type="InterPro" id="IPR030678">
    <property type="entry name" value="Peptide/Ni-bd"/>
</dbReference>
<dbReference type="SUPFAM" id="SSF53850">
    <property type="entry name" value="Periplasmic binding protein-like II"/>
    <property type="match status" value="1"/>
</dbReference>
<dbReference type="PROSITE" id="PS51257">
    <property type="entry name" value="PROKAR_LIPOPROTEIN"/>
    <property type="match status" value="1"/>
</dbReference>
<dbReference type="Gene3D" id="3.10.105.10">
    <property type="entry name" value="Dipeptide-binding Protein, Domain 3"/>
    <property type="match status" value="1"/>
</dbReference>
<proteinExistence type="predicted"/>
<dbReference type="GO" id="GO:0042597">
    <property type="term" value="C:periplasmic space"/>
    <property type="evidence" value="ECO:0007669"/>
    <property type="project" value="UniProtKB-ARBA"/>
</dbReference>
<dbReference type="GO" id="GO:1904680">
    <property type="term" value="F:peptide transmembrane transporter activity"/>
    <property type="evidence" value="ECO:0007669"/>
    <property type="project" value="TreeGrafter"/>
</dbReference>
<dbReference type="InterPro" id="IPR000914">
    <property type="entry name" value="SBP_5_dom"/>
</dbReference>
<protein>
    <submittedName>
        <fullName evidence="3">ABC transporter family substrate-binding protein</fullName>
    </submittedName>
</protein>
<dbReference type="InterPro" id="IPR039424">
    <property type="entry name" value="SBP_5"/>
</dbReference>
<dbReference type="Proteomes" id="UP000594979">
    <property type="component" value="Chromosome"/>
</dbReference>
<dbReference type="KEGG" id="bcau:I6G59_10975"/>
<dbReference type="PANTHER" id="PTHR30290">
    <property type="entry name" value="PERIPLASMIC BINDING COMPONENT OF ABC TRANSPORTER"/>
    <property type="match status" value="1"/>
</dbReference>
<evidence type="ECO:0000313" key="3">
    <source>
        <dbReference type="EMBL" id="QPS32537.1"/>
    </source>
</evidence>
<feature type="domain" description="Solute-binding protein family 5" evidence="2">
    <location>
        <begin position="90"/>
        <end position="507"/>
    </location>
</feature>
<dbReference type="Pfam" id="PF00496">
    <property type="entry name" value="SBP_bac_5"/>
    <property type="match status" value="1"/>
</dbReference>
<evidence type="ECO:0000256" key="1">
    <source>
        <dbReference type="SAM" id="SignalP"/>
    </source>
</evidence>
<keyword evidence="1" id="KW-0732">Signal</keyword>
<dbReference type="GO" id="GO:0015833">
    <property type="term" value="P:peptide transport"/>
    <property type="evidence" value="ECO:0007669"/>
    <property type="project" value="TreeGrafter"/>
</dbReference>
<evidence type="ECO:0000313" key="4">
    <source>
        <dbReference type="Proteomes" id="UP000594979"/>
    </source>
</evidence>
<dbReference type="CDD" id="cd08501">
    <property type="entry name" value="PBP2_Lpqw"/>
    <property type="match status" value="1"/>
</dbReference>
<feature type="chain" id="PRO_5038657383" evidence="1">
    <location>
        <begin position="22"/>
        <end position="604"/>
    </location>
</feature>
<sequence>MNKRFLAAGASVAAAAMVLSACTPPGGGNDDNGGSENQVLNVGWNQAFSSMNNMTSYGNATANANLLYMMNDNFGYYDDKLEEQPGDLGTMEKVSDDPLKVKYTFKDTAKWSDGTPVDAADLALTWAARSTNFNTVESNNNDDGTVKENDESTVYFDSADIAYKLIEEFPEVSDDSKEATFTYSKPFADWSSNLGFGTDGVGVPAHIVAKKALGIEDPAEGKKAIMDAIKNNDKAALSKISNVWNSGFNFASMPEDEDLLVHNGPYKMTDFKEGQYLTLELDPNYSGPKKPKVKTVTIRYNGDPMAMVQAVENGEVDLTQPQSSADVLDAAKAIDGVNVKTADDATYEHVDLTFNNNGPFDPASYGGDEEKAKKVRQAMLKTIPRQEIVDKIIKPLNPDAIVRDSYTQAPDSPMYEEIVGGNGMAEEYSEVNIDDAKKLLEEVGGEIKPVRIMYDNTNTRRQQEFQLIKESAEKAGFKIEDVGDVNWSTRLGDGSYDLALFGWQTTSTGITGSDANYRKGSQNNYGGYSNPETDKILDELLVAPEADGAKLSTELEKQLVDDAFGLPIFQFPGLTISRDSVSGVSNTTVSPTVFWNYWDWEKTN</sequence>
<dbReference type="Gene3D" id="3.40.190.10">
    <property type="entry name" value="Periplasmic binding protein-like II"/>
    <property type="match status" value="1"/>
</dbReference>
<accession>A0A7T2TET7</accession>
<name>A0A7T2TET7_9MICO</name>
<dbReference type="AlphaFoldDB" id="A0A7T2TET7"/>